<reference evidence="2" key="1">
    <citation type="submission" date="2019-10" db="EMBL/GenBank/DDBJ databases">
        <title>The sequence and de novo assembly of the wild yak genome.</title>
        <authorList>
            <person name="Liu Y."/>
        </authorList>
    </citation>
    <scope>NUCLEOTIDE SEQUENCE [LARGE SCALE GENOMIC DNA]</scope>
    <source>
        <strain evidence="2">WY2019</strain>
    </source>
</reference>
<dbReference type="AlphaFoldDB" id="A0A6B0S929"/>
<dbReference type="EMBL" id="VBQZ03000388">
    <property type="protein sequence ID" value="MXQ99248.1"/>
    <property type="molecule type" value="Genomic_DNA"/>
</dbReference>
<dbReference type="InterPro" id="IPR008930">
    <property type="entry name" value="Terpenoid_cyclase/PrenylTrfase"/>
</dbReference>
<dbReference type="InterPro" id="IPR011626">
    <property type="entry name" value="Alpha-macroglobulin_TED"/>
</dbReference>
<keyword evidence="3" id="KW-1185">Reference proteome</keyword>
<dbReference type="Pfam" id="PF07677">
    <property type="entry name" value="A2M_recep"/>
    <property type="match status" value="1"/>
</dbReference>
<dbReference type="GO" id="GO:0006956">
    <property type="term" value="P:complement activation"/>
    <property type="evidence" value="ECO:0007669"/>
    <property type="project" value="TreeGrafter"/>
</dbReference>
<dbReference type="Pfam" id="PF22661">
    <property type="entry name" value="CO4A-B_CUB_C"/>
    <property type="match status" value="1"/>
</dbReference>
<gene>
    <name evidence="2" type="ORF">E5288_WYG005399</name>
</gene>
<dbReference type="Proteomes" id="UP000322234">
    <property type="component" value="Unassembled WGS sequence"/>
</dbReference>
<dbReference type="Gene3D" id="1.50.10.20">
    <property type="match status" value="1"/>
</dbReference>
<evidence type="ECO:0000313" key="3">
    <source>
        <dbReference type="Proteomes" id="UP000322234"/>
    </source>
</evidence>
<dbReference type="SUPFAM" id="SSF48239">
    <property type="entry name" value="Terpenoid cyclases/Protein prenyltransferases"/>
    <property type="match status" value="1"/>
</dbReference>
<dbReference type="Gene3D" id="2.60.120.1540">
    <property type="match status" value="1"/>
</dbReference>
<dbReference type="PANTHER" id="PTHR11412:SF86">
    <property type="entry name" value="COMPLEMENT C4-A-RELATED"/>
    <property type="match status" value="1"/>
</dbReference>
<dbReference type="SMART" id="SM01361">
    <property type="entry name" value="A2M_recep"/>
    <property type="match status" value="1"/>
</dbReference>
<dbReference type="Gene3D" id="2.60.40.690">
    <property type="entry name" value="Alpha-macroglobulin, receptor-binding domain"/>
    <property type="match status" value="1"/>
</dbReference>
<name>A0A6B0S929_9CETA</name>
<dbReference type="InterPro" id="IPR050473">
    <property type="entry name" value="A2M/Complement_sys"/>
</dbReference>
<dbReference type="InterPro" id="IPR009048">
    <property type="entry name" value="A-macroglobulin_rcpt-bd"/>
</dbReference>
<accession>A0A6B0S929</accession>
<evidence type="ECO:0000313" key="2">
    <source>
        <dbReference type="EMBL" id="MXQ99248.1"/>
    </source>
</evidence>
<comment type="caution">
    <text evidence="2">The sequence shown here is derived from an EMBL/GenBank/DDBJ whole genome shotgun (WGS) entry which is preliminary data.</text>
</comment>
<dbReference type="FunFam" id="2.60.120.1540:FF:000006">
    <property type="entry name" value="MHC-linked complement C4"/>
    <property type="match status" value="1"/>
</dbReference>
<dbReference type="PANTHER" id="PTHR11412">
    <property type="entry name" value="MACROGLOBULIN / COMPLEMENT"/>
    <property type="match status" value="1"/>
</dbReference>
<protein>
    <recommendedName>
        <fullName evidence="1">Alpha-macroglobulin receptor-binding domain-containing protein</fullName>
    </recommendedName>
</protein>
<proteinExistence type="predicted"/>
<dbReference type="SUPFAM" id="SSF49410">
    <property type="entry name" value="Alpha-macroglobulin receptor domain"/>
    <property type="match status" value="1"/>
</dbReference>
<dbReference type="InterPro" id="IPR036595">
    <property type="entry name" value="A-macroglobulin_rcpt-bd_sf"/>
</dbReference>
<dbReference type="Pfam" id="PF07678">
    <property type="entry name" value="TED_complement"/>
    <property type="match status" value="1"/>
</dbReference>
<dbReference type="InterPro" id="IPR054587">
    <property type="entry name" value="CO4A-B_CUB_C"/>
</dbReference>
<organism evidence="2 3">
    <name type="scientific">Bos mutus</name>
    <name type="common">wild yak</name>
    <dbReference type="NCBI Taxonomy" id="72004"/>
    <lineage>
        <taxon>Eukaryota</taxon>
        <taxon>Metazoa</taxon>
        <taxon>Chordata</taxon>
        <taxon>Craniata</taxon>
        <taxon>Vertebrata</taxon>
        <taxon>Euteleostomi</taxon>
        <taxon>Mammalia</taxon>
        <taxon>Eutheria</taxon>
        <taxon>Laurasiatheria</taxon>
        <taxon>Artiodactyla</taxon>
        <taxon>Ruminantia</taxon>
        <taxon>Pecora</taxon>
        <taxon>Bovidae</taxon>
        <taxon>Bovinae</taxon>
        <taxon>Bos</taxon>
    </lineage>
</organism>
<feature type="domain" description="Alpha-macroglobulin receptor-binding" evidence="1">
    <location>
        <begin position="449"/>
        <end position="538"/>
    </location>
</feature>
<evidence type="ECO:0000259" key="1">
    <source>
        <dbReference type="SMART" id="SM01361"/>
    </source>
</evidence>
<dbReference type="GO" id="GO:0005615">
    <property type="term" value="C:extracellular space"/>
    <property type="evidence" value="ECO:0007669"/>
    <property type="project" value="InterPro"/>
</dbReference>
<sequence>MTLLAPTLAASRYLDKTEQWSMLPLRPRTTLLTAFVLKILSLAQDQVGGSAEKLQETATWLLSQQRDDGSFHDPCPVIHREMQGGLVGSDETVALTALVVIALHHRLAVLPDKHSEHLSRVENSFSRVNTFLGAKVTSGLLGSHASAITAYALSLTEALEDLRRVAHNNLMAMAQDIGDKLYWGSVTTSPSNVLSPTLAPRSPADPIPQAPALWIETTAYGLLHLLLWEGKDELADQAASWLTRQGSFQGGFRSTQDTVVALDALSAYWIASHTAEEKGLNVTLSSLGRSGLKSHVLQLTNHQVHRLEEELQVNRALTWFSLGSKINVEVRGNSKGTLKVLCNYNVMDMTNTTRQGLQIEVTVMGHVEYTSECWGHRLWEDSPAGDDPEAHSRPMTPLNLFDRWRNYCKTEAAKAANELEPRVHPVNQAGGPRQQARVSTGKSAKVGLSGMAIADITLLSGFHALRADLETLASLSDRYVSHFETEGPHVLLYFDSVPTSQEYIGFGAVQEVPVGLVPPARAILCDYNNPEHKSSVFYGAPRKSELFSMLC</sequence>